<sequence length="216" mass="24161">MMGLLDDLKQQAASVETDSAEQRRVYLANLGLIDGAMRAVLAYFYELANQLKVVKPASPHTYRVWGVGEFTQMNMTLAAANSRNKSLEGGDHSDYVEFIVEWQGREPLRTVCSSQSAAKHLKEQMWQYGCKLEEKIQAAPDGKFIRSAITIEPLVPTRFRFDAVYETGKIRLNLRNLANLGEDQHLLSPAQCTPVLCEELAKAMLGKPHHLAELLG</sequence>
<dbReference type="EMBL" id="JBHTBQ010000001">
    <property type="protein sequence ID" value="MFC7418393.1"/>
    <property type="molecule type" value="Genomic_DNA"/>
</dbReference>
<proteinExistence type="predicted"/>
<protein>
    <submittedName>
        <fullName evidence="1">Uncharacterized protein</fullName>
    </submittedName>
</protein>
<keyword evidence="2" id="KW-1185">Reference proteome</keyword>
<dbReference type="RefSeq" id="WP_380185352.1">
    <property type="nucleotide sequence ID" value="NZ_JBHTBQ010000001.1"/>
</dbReference>
<accession>A0ABW2QRY3</accession>
<dbReference type="Proteomes" id="UP001596473">
    <property type="component" value="Unassembled WGS sequence"/>
</dbReference>
<organism evidence="1 2">
    <name type="scientific">Iodobacter arcticus</name>
    <dbReference type="NCBI Taxonomy" id="590593"/>
    <lineage>
        <taxon>Bacteria</taxon>
        <taxon>Pseudomonadati</taxon>
        <taxon>Pseudomonadota</taxon>
        <taxon>Betaproteobacteria</taxon>
        <taxon>Neisseriales</taxon>
        <taxon>Chitinibacteraceae</taxon>
        <taxon>Iodobacter</taxon>
    </lineage>
</organism>
<evidence type="ECO:0000313" key="2">
    <source>
        <dbReference type="Proteomes" id="UP001596473"/>
    </source>
</evidence>
<name>A0ABW2QRY3_9NEIS</name>
<reference evidence="2" key="1">
    <citation type="journal article" date="2019" name="Int. J. Syst. Evol. Microbiol.">
        <title>The Global Catalogue of Microorganisms (GCM) 10K type strain sequencing project: providing services to taxonomists for standard genome sequencing and annotation.</title>
        <authorList>
            <consortium name="The Broad Institute Genomics Platform"/>
            <consortium name="The Broad Institute Genome Sequencing Center for Infectious Disease"/>
            <person name="Wu L."/>
            <person name="Ma J."/>
        </authorList>
    </citation>
    <scope>NUCLEOTIDE SEQUENCE [LARGE SCALE GENOMIC DNA]</scope>
    <source>
        <strain evidence="2">CCUG 62945</strain>
    </source>
</reference>
<gene>
    <name evidence="1" type="ORF">ACFQNF_00680</name>
</gene>
<comment type="caution">
    <text evidence="1">The sequence shown here is derived from an EMBL/GenBank/DDBJ whole genome shotgun (WGS) entry which is preliminary data.</text>
</comment>
<evidence type="ECO:0000313" key="1">
    <source>
        <dbReference type="EMBL" id="MFC7418393.1"/>
    </source>
</evidence>